<evidence type="ECO:0000313" key="2">
    <source>
        <dbReference type="EMBL" id="OWF41925.1"/>
    </source>
</evidence>
<dbReference type="PANTHER" id="PTHR16155">
    <property type="entry name" value="DED DOMAIN-CONTAINING PROTEIN"/>
    <property type="match status" value="1"/>
</dbReference>
<evidence type="ECO:0000313" key="3">
    <source>
        <dbReference type="Proteomes" id="UP000242188"/>
    </source>
</evidence>
<name>A0A210PZM2_MIZYE</name>
<dbReference type="CDD" id="cd01670">
    <property type="entry name" value="Death"/>
    <property type="match status" value="1"/>
</dbReference>
<feature type="region of interest" description="Disordered" evidence="1">
    <location>
        <begin position="133"/>
        <end position="156"/>
    </location>
</feature>
<gene>
    <name evidence="2" type="ORF">KP79_PYT19787</name>
</gene>
<feature type="region of interest" description="Disordered" evidence="1">
    <location>
        <begin position="329"/>
        <end position="364"/>
    </location>
</feature>
<evidence type="ECO:0000256" key="1">
    <source>
        <dbReference type="SAM" id="MobiDB-lite"/>
    </source>
</evidence>
<dbReference type="OrthoDB" id="2337140at2759"/>
<comment type="caution">
    <text evidence="2">The sequence shown here is derived from an EMBL/GenBank/DDBJ whole genome shotgun (WGS) entry which is preliminary data.</text>
</comment>
<keyword evidence="3" id="KW-1185">Reference proteome</keyword>
<feature type="compositionally biased region" description="Basic and acidic residues" evidence="1">
    <location>
        <begin position="340"/>
        <end position="353"/>
    </location>
</feature>
<dbReference type="EMBL" id="NEDP02005331">
    <property type="protein sequence ID" value="OWF41925.1"/>
    <property type="molecule type" value="Genomic_DNA"/>
</dbReference>
<accession>A0A210PZM2</accession>
<dbReference type="PANTHER" id="PTHR16155:SF19">
    <property type="entry name" value="DED DOMAIN-CONTAINING PROTEIN"/>
    <property type="match status" value="1"/>
</dbReference>
<dbReference type="GO" id="GO:0005737">
    <property type="term" value="C:cytoplasm"/>
    <property type="evidence" value="ECO:0007669"/>
    <property type="project" value="TreeGrafter"/>
</dbReference>
<sequence length="1568" mass="181578">MVVSETVNITTLNAERTKKNPVIEKLTCGLQKDFQKFAVEIGYSEEQLTEFERVYSEPEVYRNVLLTRWYDTAGRHTTKENHIIYKALLAIELADLASTCFCGRVPDVHSEEILEDLFADVKKIDVPSAKSQEDTDLQLPVRSKKAKKKRKRKNGGVPVVHSEEILEDLFADVKKIDVLSATSQKDTDLQFPVRSKKAKEKRKRKDKGLQMVSEESEGIVMIGTYNTVTVNNFVQPLKTGCPEEDECLSILKDILDFTGDNFHGKRQMKLQSLETCFKQRKGKPFKEIKGISMIDFLRRSNSSLHLIQTKDQWFVHMNHGIKKEGVSATKVKGKIPTTEHTPESSKYLPDKIDSVSQNKTSMPKRKENVIPLKSTFVRPKREIKDLPFEPNKCSAFDDFFRKVGYFQENEYILMIPKIDHTKHENALANIPWLCVFDFDSESHANGLYHRVEETFRKHRNLMTCTWKDQPNITACGTEWCFVSGSTHDPESTTPHRNCKQWYVKVQQHLTEHIKGIANHLDTVLPLTVVLFWPEDTVTGFQFEKVISCINCQIRPLPQVAVIGNPPGKHEIIIDQIDPDYFLHEKHEHVLHDLATNLGRGQIGKQLQYTLPTDDGTSFTDISESEAAIFKEDMHVLYCDNPYRTDWADLNKPEEQERLFFKGGTLSWQAYYDYGPDHFYDARDLLVTILKRIKTDFVDEFQSGTIKLYHAPGAGGTTLGQKVLWELHESTPCLQIRSDTSSDVKDIAENIEIIYRKKNRPVVVMLDGPDDKLFDQLRRHLKIITVIFLLLKRVSDHMDTRHFDRTQFLLPGTLSPNEAKRICPKFCRFCDNNKKKDQIQTLLDEVVAGKKHHLIEFGLVTYLGEYTGVAAFVAGYLRLNQQNKELEIFQKVLGYLSLVHFFGHAAMSIQFFSKMLENLPDKKVSFRQLPQNVREFVVMEDCRQNSIRICHFLIAKEILEQILSREQVNTKGQDLSDEAKLKLQPFALQFIYDLKSRQVDIGVKSRAVFEIILQTFIQRENLMNEADNPIRNHPARFSRLIESIPSKQPFTERLEVFEAIANSFPENPSFWAHLGRAFALLRLHEKEKIEGFFQKAFGLCHNEEATEVQSTSESYDEHEQDDTVLSFIHHMYGIFYLAKINQRIKECKSLRSEMQFQEEIRKLTKDAAIGCRAFEDSTRYSYAGYQESFGRMGEISIRLQICSFLKTHYRFTTIQELLDKSKNADIWSFVKESLPKIQQLFVQCHNVVDAADADAAFYAKVQQYNEIFKGMVPATDIEHIKVPDTIETRREVLAAIKIKYGKDNHLGTVDDISDESDVSHVVYLLERNLNEYGRGTRHTSSRMSFDFEFLDWIYAIRHPKQQKIYSVEYVLTQVRHWNTLLHSPYSTFYLFILLSVYGINQNAIQYLEEAMILKSTEKFKYLNKKIPNSRTPKEWLATEYGIRRLQPGKNFQRMESLDIVDDDTAVERLQLVKGTIRYPNKLRQKGYIDLDIEANTDVPVHVFFHPSRTEHQLVGTHNAGVRVEFMLAFTVQNGLEGYNVKKLAKLRCINCELMTEIFSNERARKCRFC</sequence>
<feature type="compositionally biased region" description="Basic residues" evidence="1">
    <location>
        <begin position="142"/>
        <end position="154"/>
    </location>
</feature>
<organism evidence="2 3">
    <name type="scientific">Mizuhopecten yessoensis</name>
    <name type="common">Japanese scallop</name>
    <name type="synonym">Patinopecten yessoensis</name>
    <dbReference type="NCBI Taxonomy" id="6573"/>
    <lineage>
        <taxon>Eukaryota</taxon>
        <taxon>Metazoa</taxon>
        <taxon>Spiralia</taxon>
        <taxon>Lophotrochozoa</taxon>
        <taxon>Mollusca</taxon>
        <taxon>Bivalvia</taxon>
        <taxon>Autobranchia</taxon>
        <taxon>Pteriomorphia</taxon>
        <taxon>Pectinida</taxon>
        <taxon>Pectinoidea</taxon>
        <taxon>Pectinidae</taxon>
        <taxon>Mizuhopecten</taxon>
    </lineage>
</organism>
<proteinExistence type="predicted"/>
<reference evidence="2 3" key="1">
    <citation type="journal article" date="2017" name="Nat. Ecol. Evol.">
        <title>Scallop genome provides insights into evolution of bilaterian karyotype and development.</title>
        <authorList>
            <person name="Wang S."/>
            <person name="Zhang J."/>
            <person name="Jiao W."/>
            <person name="Li J."/>
            <person name="Xun X."/>
            <person name="Sun Y."/>
            <person name="Guo X."/>
            <person name="Huan P."/>
            <person name="Dong B."/>
            <person name="Zhang L."/>
            <person name="Hu X."/>
            <person name="Sun X."/>
            <person name="Wang J."/>
            <person name="Zhao C."/>
            <person name="Wang Y."/>
            <person name="Wang D."/>
            <person name="Huang X."/>
            <person name="Wang R."/>
            <person name="Lv J."/>
            <person name="Li Y."/>
            <person name="Zhang Z."/>
            <person name="Liu B."/>
            <person name="Lu W."/>
            <person name="Hui Y."/>
            <person name="Liang J."/>
            <person name="Zhou Z."/>
            <person name="Hou R."/>
            <person name="Li X."/>
            <person name="Liu Y."/>
            <person name="Li H."/>
            <person name="Ning X."/>
            <person name="Lin Y."/>
            <person name="Zhao L."/>
            <person name="Xing Q."/>
            <person name="Dou J."/>
            <person name="Li Y."/>
            <person name="Mao J."/>
            <person name="Guo H."/>
            <person name="Dou H."/>
            <person name="Li T."/>
            <person name="Mu C."/>
            <person name="Jiang W."/>
            <person name="Fu Q."/>
            <person name="Fu X."/>
            <person name="Miao Y."/>
            <person name="Liu J."/>
            <person name="Yu Q."/>
            <person name="Li R."/>
            <person name="Liao H."/>
            <person name="Li X."/>
            <person name="Kong Y."/>
            <person name="Jiang Z."/>
            <person name="Chourrout D."/>
            <person name="Li R."/>
            <person name="Bao Z."/>
        </authorList>
    </citation>
    <scope>NUCLEOTIDE SEQUENCE [LARGE SCALE GENOMIC DNA]</scope>
    <source>
        <strain evidence="2 3">PY_sf001</strain>
    </source>
</reference>
<protein>
    <submittedName>
        <fullName evidence="2">Sterile alpha motif domain-containing protein 9-like</fullName>
    </submittedName>
</protein>
<dbReference type="Proteomes" id="UP000242188">
    <property type="component" value="Unassembled WGS sequence"/>
</dbReference>